<evidence type="ECO:0000256" key="1">
    <source>
        <dbReference type="SAM" id="MobiDB-lite"/>
    </source>
</evidence>
<gene>
    <name evidence="2" type="ORF">CTI12_AA623450</name>
</gene>
<accession>A0A2U1K9E3</accession>
<feature type="region of interest" description="Disordered" evidence="1">
    <location>
        <begin position="1"/>
        <end position="63"/>
    </location>
</feature>
<feature type="compositionally biased region" description="Basic and acidic residues" evidence="1">
    <location>
        <begin position="1"/>
        <end position="40"/>
    </location>
</feature>
<dbReference type="EMBL" id="PKPP01029582">
    <property type="protein sequence ID" value="PWA23400.1"/>
    <property type="molecule type" value="Genomic_DNA"/>
</dbReference>
<dbReference type="AlphaFoldDB" id="A0A2U1K9E3"/>
<feature type="compositionally biased region" description="Polar residues" evidence="1">
    <location>
        <begin position="52"/>
        <end position="63"/>
    </location>
</feature>
<comment type="caution">
    <text evidence="2">The sequence shown here is derived from an EMBL/GenBank/DDBJ whole genome shotgun (WGS) entry which is preliminary data.</text>
</comment>
<name>A0A2U1K9E3_ARTAN</name>
<proteinExistence type="predicted"/>
<reference evidence="2 3" key="1">
    <citation type="journal article" date="2018" name="Mol. Plant">
        <title>The genome of Artemisia annua provides insight into the evolution of Asteraceae family and artemisinin biosynthesis.</title>
        <authorList>
            <person name="Shen Q."/>
            <person name="Zhang L."/>
            <person name="Liao Z."/>
            <person name="Wang S."/>
            <person name="Yan T."/>
            <person name="Shi P."/>
            <person name="Liu M."/>
            <person name="Fu X."/>
            <person name="Pan Q."/>
            <person name="Wang Y."/>
            <person name="Lv Z."/>
            <person name="Lu X."/>
            <person name="Zhang F."/>
            <person name="Jiang W."/>
            <person name="Ma Y."/>
            <person name="Chen M."/>
            <person name="Hao X."/>
            <person name="Li L."/>
            <person name="Tang Y."/>
            <person name="Lv G."/>
            <person name="Zhou Y."/>
            <person name="Sun X."/>
            <person name="Brodelius P.E."/>
            <person name="Rose J.K.C."/>
            <person name="Tang K."/>
        </authorList>
    </citation>
    <scope>NUCLEOTIDE SEQUENCE [LARGE SCALE GENOMIC DNA]</scope>
    <source>
        <strain evidence="3">cv. Huhao1</strain>
        <tissue evidence="2">Leaf</tissue>
    </source>
</reference>
<keyword evidence="3" id="KW-1185">Reference proteome</keyword>
<sequence>MKTELEIKHERKHKDQFQTDHQDTMKHDPTFRSRMIDRNRKHEHGHKIPRGTTETKTYSPSNPNLTHDLTEASTLQVDHHLSYTSSYFLLLGHMRLPFSILFLGFVCEFLKW</sequence>
<protein>
    <submittedName>
        <fullName evidence="2">Uncharacterized protein</fullName>
    </submittedName>
</protein>
<dbReference type="Proteomes" id="UP000245207">
    <property type="component" value="Unassembled WGS sequence"/>
</dbReference>
<organism evidence="2 3">
    <name type="scientific">Artemisia annua</name>
    <name type="common">Sweet wormwood</name>
    <dbReference type="NCBI Taxonomy" id="35608"/>
    <lineage>
        <taxon>Eukaryota</taxon>
        <taxon>Viridiplantae</taxon>
        <taxon>Streptophyta</taxon>
        <taxon>Embryophyta</taxon>
        <taxon>Tracheophyta</taxon>
        <taxon>Spermatophyta</taxon>
        <taxon>Magnoliopsida</taxon>
        <taxon>eudicotyledons</taxon>
        <taxon>Gunneridae</taxon>
        <taxon>Pentapetalae</taxon>
        <taxon>asterids</taxon>
        <taxon>campanulids</taxon>
        <taxon>Asterales</taxon>
        <taxon>Asteraceae</taxon>
        <taxon>Asteroideae</taxon>
        <taxon>Anthemideae</taxon>
        <taxon>Artemisiinae</taxon>
        <taxon>Artemisia</taxon>
    </lineage>
</organism>
<evidence type="ECO:0000313" key="3">
    <source>
        <dbReference type="Proteomes" id="UP000245207"/>
    </source>
</evidence>
<evidence type="ECO:0000313" key="2">
    <source>
        <dbReference type="EMBL" id="PWA23400.1"/>
    </source>
</evidence>